<evidence type="ECO:0000256" key="1">
    <source>
        <dbReference type="ARBA" id="ARBA00023015"/>
    </source>
</evidence>
<dbReference type="InterPro" id="IPR000943">
    <property type="entry name" value="RNA_pol_sigma70"/>
</dbReference>
<reference evidence="6 7" key="1">
    <citation type="submission" date="2017-02" db="EMBL/GenBank/DDBJ databases">
        <title>Complete genome sequence of the cold-active Pseudoalteromonas aliena strain EH1 isolated from Arctic seawater.</title>
        <authorList>
            <person name="Kim E."/>
            <person name="Heo E."/>
            <person name="Kim H."/>
            <person name="Kim D."/>
        </authorList>
    </citation>
    <scope>NUCLEOTIDE SEQUENCE [LARGE SCALE GENOMIC DNA]</scope>
    <source>
        <strain evidence="6 7">EH1</strain>
    </source>
</reference>
<feature type="domain" description="RNA polymerase sigma-70" evidence="5">
    <location>
        <begin position="207"/>
        <end position="233"/>
    </location>
</feature>
<dbReference type="Pfam" id="PF04542">
    <property type="entry name" value="Sigma70_r2"/>
    <property type="match status" value="1"/>
</dbReference>
<dbReference type="STRING" id="247523.B0W48_20285"/>
<dbReference type="InterPro" id="IPR012845">
    <property type="entry name" value="RNA_pol_sigma_FliA_WhiG"/>
</dbReference>
<dbReference type="KEGG" id="paln:B0W48_20285"/>
<dbReference type="NCBIfam" id="NF005413">
    <property type="entry name" value="PRK06986.1"/>
    <property type="match status" value="1"/>
</dbReference>
<dbReference type="GO" id="GO:0006352">
    <property type="term" value="P:DNA-templated transcription initiation"/>
    <property type="evidence" value="ECO:0007669"/>
    <property type="project" value="InterPro"/>
</dbReference>
<dbReference type="Pfam" id="PF04545">
    <property type="entry name" value="Sigma70_r4"/>
    <property type="match status" value="1"/>
</dbReference>
<sequence>MLLNEEWGELTSEPLVTLSPAKETELLTQYSFLVKRAAAHMRTQVGVLVDNDDIQQIGLVALLSSLRRYGRDIDEKFTAFAFKRIRGAMLDEFRRLDWRPRQLRQQSHQLRDMTRTLRKQHGREATDTELCDALNIEHNELIKLQYSEQAEAIESLESLLEDNPKLSITSPSSEDKADTVLMLKKAMSGMNTREKLLLQLYYTHEMNMKEIALTLELTEARVCQLHKRALETLTKKLQKI</sequence>
<gene>
    <name evidence="6" type="ORF">B0W48_20285</name>
</gene>
<dbReference type="AlphaFoldDB" id="A0A1Q2H3T8"/>
<accession>A0A1Q2H3T8</accession>
<dbReference type="GO" id="GO:0016987">
    <property type="term" value="F:sigma factor activity"/>
    <property type="evidence" value="ECO:0007669"/>
    <property type="project" value="UniProtKB-KW"/>
</dbReference>
<dbReference type="NCBIfam" id="TIGR02479">
    <property type="entry name" value="FliA_WhiG"/>
    <property type="match status" value="1"/>
</dbReference>
<dbReference type="InterPro" id="IPR007627">
    <property type="entry name" value="RNA_pol_sigma70_r2"/>
</dbReference>
<keyword evidence="3" id="KW-0238">DNA-binding</keyword>
<dbReference type="Proteomes" id="UP000188243">
    <property type="component" value="Chromosome"/>
</dbReference>
<dbReference type="SUPFAM" id="SSF88659">
    <property type="entry name" value="Sigma3 and sigma4 domains of RNA polymerase sigma factors"/>
    <property type="match status" value="2"/>
</dbReference>
<dbReference type="Gene3D" id="1.20.140.160">
    <property type="match status" value="1"/>
</dbReference>
<dbReference type="PANTHER" id="PTHR30385">
    <property type="entry name" value="SIGMA FACTOR F FLAGELLAR"/>
    <property type="match status" value="1"/>
</dbReference>
<dbReference type="InterPro" id="IPR014284">
    <property type="entry name" value="RNA_pol_sigma-70_dom"/>
</dbReference>
<keyword evidence="1" id="KW-0805">Transcription regulation</keyword>
<keyword evidence="6" id="KW-0969">Cilium</keyword>
<dbReference type="RefSeq" id="WP_077538733.1">
    <property type="nucleotide sequence ID" value="NZ_CP019628.1"/>
</dbReference>
<dbReference type="PROSITE" id="PS00716">
    <property type="entry name" value="SIGMA70_2"/>
    <property type="match status" value="1"/>
</dbReference>
<dbReference type="SUPFAM" id="SSF88946">
    <property type="entry name" value="Sigma2 domain of RNA polymerase sigma factors"/>
    <property type="match status" value="1"/>
</dbReference>
<evidence type="ECO:0000256" key="3">
    <source>
        <dbReference type="ARBA" id="ARBA00023125"/>
    </source>
</evidence>
<dbReference type="PANTHER" id="PTHR30385:SF7">
    <property type="entry name" value="RNA POLYMERASE SIGMA FACTOR FLIA"/>
    <property type="match status" value="1"/>
</dbReference>
<keyword evidence="6" id="KW-0966">Cell projection</keyword>
<dbReference type="InterPro" id="IPR013324">
    <property type="entry name" value="RNA_pol_sigma_r3/r4-like"/>
</dbReference>
<protein>
    <submittedName>
        <fullName evidence="6">Flagellar RNA polymerase sigma factor</fullName>
    </submittedName>
</protein>
<dbReference type="GO" id="GO:0003677">
    <property type="term" value="F:DNA binding"/>
    <property type="evidence" value="ECO:0007669"/>
    <property type="project" value="UniProtKB-KW"/>
</dbReference>
<keyword evidence="4" id="KW-0804">Transcription</keyword>
<evidence type="ECO:0000256" key="2">
    <source>
        <dbReference type="ARBA" id="ARBA00023082"/>
    </source>
</evidence>
<dbReference type="NCBIfam" id="TIGR02937">
    <property type="entry name" value="sigma70-ECF"/>
    <property type="match status" value="1"/>
</dbReference>
<dbReference type="EMBL" id="CP019628">
    <property type="protein sequence ID" value="AQQ01911.1"/>
    <property type="molecule type" value="Genomic_DNA"/>
</dbReference>
<evidence type="ECO:0000259" key="5">
    <source>
        <dbReference type="PROSITE" id="PS00716"/>
    </source>
</evidence>
<organism evidence="6 7">
    <name type="scientific">Pseudoalteromonas aliena</name>
    <dbReference type="NCBI Taxonomy" id="247523"/>
    <lineage>
        <taxon>Bacteria</taxon>
        <taxon>Pseudomonadati</taxon>
        <taxon>Pseudomonadota</taxon>
        <taxon>Gammaproteobacteria</taxon>
        <taxon>Alteromonadales</taxon>
        <taxon>Pseudoalteromonadaceae</taxon>
        <taxon>Pseudoalteromonas</taxon>
    </lineage>
</organism>
<keyword evidence="6" id="KW-0282">Flagellum</keyword>
<evidence type="ECO:0000313" key="6">
    <source>
        <dbReference type="EMBL" id="AQQ01911.1"/>
    </source>
</evidence>
<proteinExistence type="predicted"/>
<dbReference type="InterPro" id="IPR013325">
    <property type="entry name" value="RNA_pol_sigma_r2"/>
</dbReference>
<evidence type="ECO:0000256" key="4">
    <source>
        <dbReference type="ARBA" id="ARBA00023163"/>
    </source>
</evidence>
<dbReference type="Gene3D" id="1.10.1740.10">
    <property type="match status" value="1"/>
</dbReference>
<keyword evidence="2" id="KW-0731">Sigma factor</keyword>
<dbReference type="InterPro" id="IPR007630">
    <property type="entry name" value="RNA_pol_sigma70_r4"/>
</dbReference>
<dbReference type="GO" id="GO:0003899">
    <property type="term" value="F:DNA-directed RNA polymerase activity"/>
    <property type="evidence" value="ECO:0007669"/>
    <property type="project" value="InterPro"/>
</dbReference>
<evidence type="ECO:0000313" key="7">
    <source>
        <dbReference type="Proteomes" id="UP000188243"/>
    </source>
</evidence>
<name>A0A1Q2H3T8_9GAMM</name>